<dbReference type="SUPFAM" id="SSF48452">
    <property type="entry name" value="TPR-like"/>
    <property type="match status" value="1"/>
</dbReference>
<dbReference type="InterPro" id="IPR032675">
    <property type="entry name" value="LRR_dom_sf"/>
</dbReference>
<proteinExistence type="predicted"/>
<dbReference type="Proteomes" id="UP000245383">
    <property type="component" value="Unassembled WGS sequence"/>
</dbReference>
<dbReference type="Pfam" id="PF12937">
    <property type="entry name" value="F-box-like"/>
    <property type="match status" value="1"/>
</dbReference>
<dbReference type="SMART" id="SM00256">
    <property type="entry name" value="FBOX"/>
    <property type="match status" value="1"/>
</dbReference>
<dbReference type="OrthoDB" id="2218971at2759"/>
<gene>
    <name evidence="3" type="ORF">BB561_006599</name>
</gene>
<feature type="domain" description="F-box" evidence="2">
    <location>
        <begin position="138"/>
        <end position="185"/>
    </location>
</feature>
<keyword evidence="1" id="KW-0802">TPR repeat</keyword>
<dbReference type="PROSITE" id="PS50181">
    <property type="entry name" value="FBOX"/>
    <property type="match status" value="1"/>
</dbReference>
<evidence type="ECO:0000259" key="2">
    <source>
        <dbReference type="PROSITE" id="PS50181"/>
    </source>
</evidence>
<accession>A0A2T9Y2Y9</accession>
<sequence>MNDNLEEKKLNNLYNDGLRCIKDHRYNNSIRIFTNLLKIKPEYCEAKVYAYRAQAFFALKLYVKALKDAQKALLLDPKNPYAYWLNSRIMWEISNKPAAISIIQSGLLNSDSTSSNYNSLNELLDLYTNRILTEKKKFDPLLDTPLEIAFLIISRLSIPERMKLNRVCKSWKKLINSSQILWDNVNFLQKNTSTLFPRTFFINNTLNPNVNFKAYTEKFYEMSTSENISANCFKNNCYSLYFYNNHRYYHRDFTEPAIPEKNVLGALKNASSQLASIIIPDSRNLGSDFISALTSKSHSKISTFCISRLPKFVSNYQILPLFKTFLQTNHLTKLCFSYNSLITSQIVYNIGIQCTNLKILDLSCTPNVDWRIAFTQTTELQNKELFKELEELYVENQLNNYILISNDMSQLDINFKKLTTLSLSWNIHKFRIMGFNSINPFTQAKYSTIMSFQVNFAAFPNLAHVYLDGLFEIYKPVFSLGITHTDVVPDNTYIPNFCLFACATSNNLSNNISNNFFISILQHSKKIKCLNLAKSRNLQDSFIESFLQFSLFLTVLNLTGCKNLSAFAINLLIEQCSQHLEILELASTNSDYSTQLTIAEFMTKYIKKINLDRTLSTGNGLLAISKAIKNMYFICNKPNSKFSDYKNCYNCLESIQAYQKNKMKELDMLNFGKRAYKRKFSELEKSNAYNTQIFSCKKPDQSDYIKRSNILISVKFCNSISYEAVNNCREKLKDTCAKILFQY</sequence>
<dbReference type="Gene3D" id="3.80.10.10">
    <property type="entry name" value="Ribonuclease Inhibitor"/>
    <property type="match status" value="2"/>
</dbReference>
<protein>
    <recommendedName>
        <fullName evidence="2">F-box domain-containing protein</fullName>
    </recommendedName>
</protein>
<dbReference type="SUPFAM" id="SSF81383">
    <property type="entry name" value="F-box domain"/>
    <property type="match status" value="1"/>
</dbReference>
<evidence type="ECO:0000313" key="3">
    <source>
        <dbReference type="EMBL" id="PVU86701.1"/>
    </source>
</evidence>
<dbReference type="InterPro" id="IPR001810">
    <property type="entry name" value="F-box_dom"/>
</dbReference>
<name>A0A2T9Y2Y9_9FUNG</name>
<dbReference type="InterPro" id="IPR011990">
    <property type="entry name" value="TPR-like_helical_dom_sf"/>
</dbReference>
<dbReference type="STRING" id="133385.A0A2T9Y2Y9"/>
<dbReference type="InterPro" id="IPR036047">
    <property type="entry name" value="F-box-like_dom_sf"/>
</dbReference>
<comment type="caution">
    <text evidence="3">The sequence shown here is derived from an EMBL/GenBank/DDBJ whole genome shotgun (WGS) entry which is preliminary data.</text>
</comment>
<dbReference type="Gene3D" id="1.20.1280.50">
    <property type="match status" value="1"/>
</dbReference>
<dbReference type="SUPFAM" id="SSF52047">
    <property type="entry name" value="RNI-like"/>
    <property type="match status" value="1"/>
</dbReference>
<reference evidence="3 4" key="1">
    <citation type="journal article" date="2018" name="MBio">
        <title>Comparative Genomics Reveals the Core Gene Toolbox for the Fungus-Insect Symbiosis.</title>
        <authorList>
            <person name="Wang Y."/>
            <person name="Stata M."/>
            <person name="Wang W."/>
            <person name="Stajich J.E."/>
            <person name="White M.M."/>
            <person name="Moncalvo J.M."/>
        </authorList>
    </citation>
    <scope>NUCLEOTIDE SEQUENCE [LARGE SCALE GENOMIC DNA]</scope>
    <source>
        <strain evidence="3 4">SWE-8-4</strain>
    </source>
</reference>
<dbReference type="SMART" id="SM00028">
    <property type="entry name" value="TPR"/>
    <property type="match status" value="1"/>
</dbReference>
<organism evidence="3 4">
    <name type="scientific">Smittium simulii</name>
    <dbReference type="NCBI Taxonomy" id="133385"/>
    <lineage>
        <taxon>Eukaryota</taxon>
        <taxon>Fungi</taxon>
        <taxon>Fungi incertae sedis</taxon>
        <taxon>Zoopagomycota</taxon>
        <taxon>Kickxellomycotina</taxon>
        <taxon>Harpellomycetes</taxon>
        <taxon>Harpellales</taxon>
        <taxon>Legeriomycetaceae</taxon>
        <taxon>Smittium</taxon>
    </lineage>
</organism>
<dbReference type="Gene3D" id="1.25.40.10">
    <property type="entry name" value="Tetratricopeptide repeat domain"/>
    <property type="match status" value="1"/>
</dbReference>
<evidence type="ECO:0000256" key="1">
    <source>
        <dbReference type="PROSITE-ProRule" id="PRU00339"/>
    </source>
</evidence>
<evidence type="ECO:0000313" key="4">
    <source>
        <dbReference type="Proteomes" id="UP000245383"/>
    </source>
</evidence>
<dbReference type="InterPro" id="IPR019734">
    <property type="entry name" value="TPR_rpt"/>
</dbReference>
<dbReference type="EMBL" id="MBFR01000621">
    <property type="protein sequence ID" value="PVU86701.1"/>
    <property type="molecule type" value="Genomic_DNA"/>
</dbReference>
<feature type="repeat" description="TPR" evidence="1">
    <location>
        <begin position="46"/>
        <end position="79"/>
    </location>
</feature>
<dbReference type="AlphaFoldDB" id="A0A2T9Y2Y9"/>
<keyword evidence="4" id="KW-1185">Reference proteome</keyword>
<dbReference type="PROSITE" id="PS50005">
    <property type="entry name" value="TPR"/>
    <property type="match status" value="1"/>
</dbReference>